<feature type="domain" description="C2H2-type" evidence="8">
    <location>
        <begin position="221"/>
        <end position="245"/>
    </location>
</feature>
<dbReference type="SUPFAM" id="SSF57667">
    <property type="entry name" value="beta-beta-alpha zinc fingers"/>
    <property type="match status" value="5"/>
</dbReference>
<dbReference type="GO" id="GO:0005634">
    <property type="term" value="C:nucleus"/>
    <property type="evidence" value="ECO:0007669"/>
    <property type="project" value="UniProtKB-SubCell"/>
</dbReference>
<organism evidence="9 10">
    <name type="scientific">Zophobas morio</name>
    <dbReference type="NCBI Taxonomy" id="2755281"/>
    <lineage>
        <taxon>Eukaryota</taxon>
        <taxon>Metazoa</taxon>
        <taxon>Ecdysozoa</taxon>
        <taxon>Arthropoda</taxon>
        <taxon>Hexapoda</taxon>
        <taxon>Insecta</taxon>
        <taxon>Pterygota</taxon>
        <taxon>Neoptera</taxon>
        <taxon>Endopterygota</taxon>
        <taxon>Coleoptera</taxon>
        <taxon>Polyphaga</taxon>
        <taxon>Cucujiformia</taxon>
        <taxon>Tenebrionidae</taxon>
        <taxon>Zophobas</taxon>
    </lineage>
</organism>
<name>A0AA38I7N7_9CUCU</name>
<dbReference type="SMART" id="SM00355">
    <property type="entry name" value="ZnF_C2H2"/>
    <property type="match status" value="10"/>
</dbReference>
<feature type="domain" description="C2H2-type" evidence="8">
    <location>
        <begin position="345"/>
        <end position="372"/>
    </location>
</feature>
<dbReference type="EMBL" id="JALNTZ010000005">
    <property type="protein sequence ID" value="KAJ3650762.1"/>
    <property type="molecule type" value="Genomic_DNA"/>
</dbReference>
<dbReference type="GO" id="GO:0030674">
    <property type="term" value="F:protein-macromolecule adaptor activity"/>
    <property type="evidence" value="ECO:0007669"/>
    <property type="project" value="UniProtKB-ARBA"/>
</dbReference>
<dbReference type="AlphaFoldDB" id="A0AA38I7N7"/>
<dbReference type="InterPro" id="IPR012934">
    <property type="entry name" value="Znf_AD"/>
</dbReference>
<evidence type="ECO:0000313" key="10">
    <source>
        <dbReference type="Proteomes" id="UP001168821"/>
    </source>
</evidence>
<evidence type="ECO:0000313" key="9">
    <source>
        <dbReference type="EMBL" id="KAJ3650762.1"/>
    </source>
</evidence>
<dbReference type="Proteomes" id="UP001168821">
    <property type="component" value="Unassembled WGS sequence"/>
</dbReference>
<dbReference type="GO" id="GO:0008270">
    <property type="term" value="F:zinc ion binding"/>
    <property type="evidence" value="ECO:0007669"/>
    <property type="project" value="UniProtKB-KW"/>
</dbReference>
<feature type="domain" description="C2H2-type" evidence="8">
    <location>
        <begin position="80"/>
        <end position="107"/>
    </location>
</feature>
<dbReference type="GO" id="GO:0006357">
    <property type="term" value="P:regulation of transcription by RNA polymerase II"/>
    <property type="evidence" value="ECO:0007669"/>
    <property type="project" value="TreeGrafter"/>
</dbReference>
<keyword evidence="3" id="KW-0677">Repeat</keyword>
<sequence>MDTKCCVCLNCVDTLQKIASWDSLITKLQDLVPEEEWCDDYNICHLCTTELERAYEFRQLCIRYTLERKSALLPKPVEIFSCYHCSSTFTDKQILAEHIYTHQEDRKPPEVPKSLYTKKCKLKAPNKKTRSFSCEVCDVVMPQAKQIVEHCFSEHSIAKKVVKPYKCDKCVMRFTSSANLIQHKKYHDGSRSHICSICGKSYITKSDLTVHEYTHFNRRNYKCDVCVKAFNTNKNLRSHMLVVHTDPGLWKYGCDVCSRRFPLKSGYEQHMKRHTGDKQFVCHICEKSFVSRSELQKHMRYHSQVKPFRCDHCDKSYKDKRLLDIHLAKSHGIGNAKVPVRERKYACDACPSSFSEKQKLERHAQTHAGVKPFVCLQCDKKYSDKYYFKQHMKSVHNLSEEGHGFGKDLDSYESEVMS</sequence>
<proteinExistence type="predicted"/>
<keyword evidence="2" id="KW-0479">Metal-binding</keyword>
<dbReference type="InterPro" id="IPR036236">
    <property type="entry name" value="Znf_C2H2_sf"/>
</dbReference>
<dbReference type="FunFam" id="3.30.160.60:FF:000145">
    <property type="entry name" value="Zinc finger protein 574"/>
    <property type="match status" value="1"/>
</dbReference>
<reference evidence="9" key="1">
    <citation type="journal article" date="2023" name="G3 (Bethesda)">
        <title>Whole genome assemblies of Zophobas morio and Tenebrio molitor.</title>
        <authorList>
            <person name="Kaur S."/>
            <person name="Stinson S.A."/>
            <person name="diCenzo G.C."/>
        </authorList>
    </citation>
    <scope>NUCLEOTIDE SEQUENCE</scope>
    <source>
        <strain evidence="9">QUZm001</strain>
    </source>
</reference>
<dbReference type="PROSITE" id="PS00028">
    <property type="entry name" value="ZINC_FINGER_C2H2_1"/>
    <property type="match status" value="9"/>
</dbReference>
<dbReference type="Gene3D" id="3.30.160.60">
    <property type="entry name" value="Classic Zinc Finger"/>
    <property type="match status" value="9"/>
</dbReference>
<dbReference type="PANTHER" id="PTHR24390:SF256">
    <property type="entry name" value="ZINC FINGER PROTEIN 711"/>
    <property type="match status" value="1"/>
</dbReference>
<evidence type="ECO:0000256" key="1">
    <source>
        <dbReference type="ARBA" id="ARBA00004123"/>
    </source>
</evidence>
<feature type="domain" description="C2H2-type" evidence="8">
    <location>
        <begin position="308"/>
        <end position="331"/>
    </location>
</feature>
<comment type="subcellular location">
    <subcellularLocation>
        <location evidence="1">Nucleus</location>
    </subcellularLocation>
</comment>
<dbReference type="GO" id="GO:0000978">
    <property type="term" value="F:RNA polymerase II cis-regulatory region sequence-specific DNA binding"/>
    <property type="evidence" value="ECO:0007669"/>
    <property type="project" value="TreeGrafter"/>
</dbReference>
<evidence type="ECO:0000256" key="2">
    <source>
        <dbReference type="ARBA" id="ARBA00022723"/>
    </source>
</evidence>
<dbReference type="PROSITE" id="PS50157">
    <property type="entry name" value="ZINC_FINGER_C2H2_2"/>
    <property type="match status" value="9"/>
</dbReference>
<dbReference type="InterPro" id="IPR013087">
    <property type="entry name" value="Znf_C2H2_type"/>
</dbReference>
<evidence type="ECO:0000256" key="6">
    <source>
        <dbReference type="ARBA" id="ARBA00023242"/>
    </source>
</evidence>
<keyword evidence="4 7" id="KW-0863">Zinc-finger</keyword>
<feature type="domain" description="C2H2-type" evidence="8">
    <location>
        <begin position="193"/>
        <end position="220"/>
    </location>
</feature>
<keyword evidence="6" id="KW-0539">Nucleus</keyword>
<dbReference type="GO" id="GO:0003700">
    <property type="term" value="F:DNA-binding transcription factor activity"/>
    <property type="evidence" value="ECO:0007669"/>
    <property type="project" value="TreeGrafter"/>
</dbReference>
<feature type="domain" description="C2H2-type" evidence="8">
    <location>
        <begin position="165"/>
        <end position="192"/>
    </location>
</feature>
<accession>A0AA38I7N7</accession>
<dbReference type="PANTHER" id="PTHR24390">
    <property type="entry name" value="ZINC FINGER PROTEIN"/>
    <property type="match status" value="1"/>
</dbReference>
<dbReference type="FunFam" id="3.30.160.60:FF:000446">
    <property type="entry name" value="Zinc finger protein"/>
    <property type="match status" value="3"/>
</dbReference>
<evidence type="ECO:0000256" key="3">
    <source>
        <dbReference type="ARBA" id="ARBA00022737"/>
    </source>
</evidence>
<evidence type="ECO:0000259" key="8">
    <source>
        <dbReference type="PROSITE" id="PS50157"/>
    </source>
</evidence>
<gene>
    <name evidence="9" type="ORF">Zmor_016842</name>
</gene>
<evidence type="ECO:0000256" key="5">
    <source>
        <dbReference type="ARBA" id="ARBA00022833"/>
    </source>
</evidence>
<dbReference type="Pfam" id="PF00096">
    <property type="entry name" value="zf-C2H2"/>
    <property type="match status" value="6"/>
</dbReference>
<keyword evidence="5" id="KW-0862">Zinc</keyword>
<protein>
    <recommendedName>
        <fullName evidence="8">C2H2-type domain-containing protein</fullName>
    </recommendedName>
</protein>
<feature type="domain" description="C2H2-type" evidence="8">
    <location>
        <begin position="280"/>
        <end position="307"/>
    </location>
</feature>
<keyword evidence="10" id="KW-1185">Reference proteome</keyword>
<evidence type="ECO:0000256" key="7">
    <source>
        <dbReference type="PROSITE-ProRule" id="PRU00042"/>
    </source>
</evidence>
<dbReference type="SMART" id="SM00868">
    <property type="entry name" value="zf-AD"/>
    <property type="match status" value="1"/>
</dbReference>
<comment type="caution">
    <text evidence="9">The sequence shown here is derived from an EMBL/GenBank/DDBJ whole genome shotgun (WGS) entry which is preliminary data.</text>
</comment>
<dbReference type="FunFam" id="3.30.160.60:FF:000688">
    <property type="entry name" value="zinc finger protein 197 isoform X1"/>
    <property type="match status" value="1"/>
</dbReference>
<evidence type="ECO:0000256" key="4">
    <source>
        <dbReference type="ARBA" id="ARBA00022771"/>
    </source>
</evidence>
<feature type="domain" description="C2H2-type" evidence="8">
    <location>
        <begin position="373"/>
        <end position="401"/>
    </location>
</feature>
<feature type="domain" description="C2H2-type" evidence="8">
    <location>
        <begin position="252"/>
        <end position="279"/>
    </location>
</feature>